<keyword evidence="1" id="KW-0413">Isomerase</keyword>
<dbReference type="Pfam" id="PF00300">
    <property type="entry name" value="His_Phos_1"/>
    <property type="match status" value="1"/>
</dbReference>
<dbReference type="SMART" id="SM00855">
    <property type="entry name" value="PGAM"/>
    <property type="match status" value="1"/>
</dbReference>
<evidence type="ECO:0000313" key="1">
    <source>
        <dbReference type="EMBL" id="OIR07574.1"/>
    </source>
</evidence>
<gene>
    <name evidence="1" type="primary">gpmA_1</name>
    <name evidence="1" type="ORF">GALL_102360</name>
</gene>
<dbReference type="EC" id="5.4.2.11" evidence="1"/>
<dbReference type="PANTHER" id="PTHR47623:SF1">
    <property type="entry name" value="OS09G0287300 PROTEIN"/>
    <property type="match status" value="1"/>
</dbReference>
<comment type="caution">
    <text evidence="1">The sequence shown here is derived from an EMBL/GenBank/DDBJ whole genome shotgun (WGS) entry which is preliminary data.</text>
</comment>
<dbReference type="CDD" id="cd07067">
    <property type="entry name" value="HP_PGM_like"/>
    <property type="match status" value="1"/>
</dbReference>
<proteinExistence type="predicted"/>
<dbReference type="PANTHER" id="PTHR47623">
    <property type="entry name" value="OS09G0287300 PROTEIN"/>
    <property type="match status" value="1"/>
</dbReference>
<dbReference type="SUPFAM" id="SSF53254">
    <property type="entry name" value="Phosphoglycerate mutase-like"/>
    <property type="match status" value="1"/>
</dbReference>
<sequence length="164" mass="18915">MKQLLIIRHAKSSWDYSIMNDFDRPLNERGHHDAMLMATRLIEKKIKIDAFISSPAKRAFTTATYFAEAFGEKEKNIIKFPELYHAPADVFYHVISKTDDAFNSIAVFSHNPGITEFVNQLTNRELVNMPTCGIFAVKANVTYWKLFPAAKKEFLFFDFPKLNS</sequence>
<dbReference type="GO" id="GO:0004619">
    <property type="term" value="F:phosphoglycerate mutase activity"/>
    <property type="evidence" value="ECO:0007669"/>
    <property type="project" value="UniProtKB-EC"/>
</dbReference>
<organism evidence="1">
    <name type="scientific">mine drainage metagenome</name>
    <dbReference type="NCBI Taxonomy" id="410659"/>
    <lineage>
        <taxon>unclassified sequences</taxon>
        <taxon>metagenomes</taxon>
        <taxon>ecological metagenomes</taxon>
    </lineage>
</organism>
<accession>A0A1J5T618</accession>
<reference evidence="1" key="1">
    <citation type="submission" date="2016-10" db="EMBL/GenBank/DDBJ databases">
        <title>Sequence of Gallionella enrichment culture.</title>
        <authorList>
            <person name="Poehlein A."/>
            <person name="Muehling M."/>
            <person name="Daniel R."/>
        </authorList>
    </citation>
    <scope>NUCLEOTIDE SEQUENCE</scope>
</reference>
<protein>
    <submittedName>
        <fullName evidence="1">2,3-bisphosphoglycerate-dependent phosphoglycerate mutase</fullName>
        <ecNumber evidence="1">5.4.2.11</ecNumber>
    </submittedName>
</protein>
<dbReference type="AlphaFoldDB" id="A0A1J5T618"/>
<dbReference type="InterPro" id="IPR029033">
    <property type="entry name" value="His_PPase_superfam"/>
</dbReference>
<dbReference type="Gene3D" id="3.40.50.1240">
    <property type="entry name" value="Phosphoglycerate mutase-like"/>
    <property type="match status" value="1"/>
</dbReference>
<dbReference type="EMBL" id="MLJW01000036">
    <property type="protein sequence ID" value="OIR07574.1"/>
    <property type="molecule type" value="Genomic_DNA"/>
</dbReference>
<name>A0A1J5T618_9ZZZZ</name>
<dbReference type="InterPro" id="IPR013078">
    <property type="entry name" value="His_Pase_superF_clade-1"/>
</dbReference>